<organism evidence="8">
    <name type="scientific">Guillardia theta (strain CCMP2712)</name>
    <name type="common">Cryptophyte</name>
    <dbReference type="NCBI Taxonomy" id="905079"/>
    <lineage>
        <taxon>Eukaryota</taxon>
        <taxon>Cryptophyceae</taxon>
        <taxon>Pyrenomonadales</taxon>
        <taxon>Geminigeraceae</taxon>
        <taxon>Guillardia</taxon>
    </lineage>
</organism>
<dbReference type="eggNOG" id="ENOG502S61T">
    <property type="taxonomic scope" value="Eukaryota"/>
</dbReference>
<proteinExistence type="predicted"/>
<dbReference type="RefSeq" id="XP_005837720.1">
    <property type="nucleotide sequence ID" value="XM_005837663.1"/>
</dbReference>
<evidence type="ECO:0000256" key="3">
    <source>
        <dbReference type="ARBA" id="ARBA00022603"/>
    </source>
</evidence>
<dbReference type="KEGG" id="gtt:GUITHDRAFT_103331"/>
<reference evidence="10" key="2">
    <citation type="submission" date="2012-11" db="EMBL/GenBank/DDBJ databases">
        <authorList>
            <person name="Kuo A."/>
            <person name="Curtis B.A."/>
            <person name="Tanifuji G."/>
            <person name="Burki F."/>
            <person name="Gruber A."/>
            <person name="Irimia M."/>
            <person name="Maruyama S."/>
            <person name="Arias M.C."/>
            <person name="Ball S.G."/>
            <person name="Gile G.H."/>
            <person name="Hirakawa Y."/>
            <person name="Hopkins J.F."/>
            <person name="Rensing S.A."/>
            <person name="Schmutz J."/>
            <person name="Symeonidi A."/>
            <person name="Elias M."/>
            <person name="Eveleigh R.J."/>
            <person name="Herman E.K."/>
            <person name="Klute M.J."/>
            <person name="Nakayama T."/>
            <person name="Obornik M."/>
            <person name="Reyes-Prieto A."/>
            <person name="Armbrust E.V."/>
            <person name="Aves S.J."/>
            <person name="Beiko R.G."/>
            <person name="Coutinho P."/>
            <person name="Dacks J.B."/>
            <person name="Durnford D.G."/>
            <person name="Fast N.M."/>
            <person name="Green B.R."/>
            <person name="Grisdale C."/>
            <person name="Hempe F."/>
            <person name="Henrissat B."/>
            <person name="Hoppner M.P."/>
            <person name="Ishida K.-I."/>
            <person name="Kim E."/>
            <person name="Koreny L."/>
            <person name="Kroth P.G."/>
            <person name="Liu Y."/>
            <person name="Malik S.-B."/>
            <person name="Maier U.G."/>
            <person name="McRose D."/>
            <person name="Mock T."/>
            <person name="Neilson J.A."/>
            <person name="Onodera N.T."/>
            <person name="Poole A.M."/>
            <person name="Pritham E.J."/>
            <person name="Richards T.A."/>
            <person name="Rocap G."/>
            <person name="Roy S.W."/>
            <person name="Sarai C."/>
            <person name="Schaack S."/>
            <person name="Shirato S."/>
            <person name="Slamovits C.H."/>
            <person name="Spencer D.F."/>
            <person name="Suzuki S."/>
            <person name="Worden A.Z."/>
            <person name="Zauner S."/>
            <person name="Barry K."/>
            <person name="Bell C."/>
            <person name="Bharti A.K."/>
            <person name="Crow J.A."/>
            <person name="Grimwood J."/>
            <person name="Kramer R."/>
            <person name="Lindquist E."/>
            <person name="Lucas S."/>
            <person name="Salamov A."/>
            <person name="McFadden G.I."/>
            <person name="Lane C.E."/>
            <person name="Keeling P.J."/>
            <person name="Gray M.W."/>
            <person name="Grigoriev I.V."/>
            <person name="Archibald J.M."/>
        </authorList>
    </citation>
    <scope>NUCLEOTIDE SEQUENCE</scope>
    <source>
        <strain evidence="10">CCMP2712</strain>
    </source>
</reference>
<keyword evidence="7" id="KW-0732">Signal</keyword>
<dbReference type="InterPro" id="IPR029063">
    <property type="entry name" value="SAM-dependent_MTases_sf"/>
</dbReference>
<dbReference type="GeneID" id="17307539"/>
<dbReference type="EC" id="2.1.1.33" evidence="2"/>
<dbReference type="Pfam" id="PF02390">
    <property type="entry name" value="Methyltransf_4"/>
    <property type="match status" value="1"/>
</dbReference>
<dbReference type="Gene3D" id="3.40.50.150">
    <property type="entry name" value="Vaccinia Virus protein VP39"/>
    <property type="match status" value="1"/>
</dbReference>
<comment type="catalytic activity">
    <reaction evidence="1">
        <text>guanosine(46) in tRNA + S-adenosyl-L-methionine = N(7)-methylguanosine(46) in tRNA + S-adenosyl-L-homocysteine</text>
        <dbReference type="Rhea" id="RHEA:42708"/>
        <dbReference type="Rhea" id="RHEA-COMP:10188"/>
        <dbReference type="Rhea" id="RHEA-COMP:10189"/>
        <dbReference type="ChEBI" id="CHEBI:57856"/>
        <dbReference type="ChEBI" id="CHEBI:59789"/>
        <dbReference type="ChEBI" id="CHEBI:74269"/>
        <dbReference type="ChEBI" id="CHEBI:74480"/>
        <dbReference type="EC" id="2.1.1.33"/>
    </reaction>
</comment>
<evidence type="ECO:0000313" key="9">
    <source>
        <dbReference type="EnsemblProtists" id="EKX50740"/>
    </source>
</evidence>
<protein>
    <recommendedName>
        <fullName evidence="2">tRNA (guanine(46)-N(7))-methyltransferase</fullName>
        <ecNumber evidence="2">2.1.1.33</ecNumber>
    </recommendedName>
</protein>
<dbReference type="EnsemblProtists" id="EKX50740">
    <property type="protein sequence ID" value="EKX50740"/>
    <property type="gene ID" value="GUITHDRAFT_103331"/>
</dbReference>
<evidence type="ECO:0000256" key="1">
    <source>
        <dbReference type="ARBA" id="ARBA00000142"/>
    </source>
</evidence>
<accession>L1JRC5</accession>
<gene>
    <name evidence="8" type="ORF">GUITHDRAFT_103331</name>
</gene>
<dbReference type="GO" id="GO:0008176">
    <property type="term" value="F:tRNA (guanine(46)-N7)-methyltransferase activity"/>
    <property type="evidence" value="ECO:0007669"/>
    <property type="project" value="UniProtKB-EC"/>
</dbReference>
<keyword evidence="10" id="KW-1185">Reference proteome</keyword>
<dbReference type="PROSITE" id="PS51625">
    <property type="entry name" value="SAM_MT_TRMB"/>
    <property type="match status" value="1"/>
</dbReference>
<evidence type="ECO:0000256" key="2">
    <source>
        <dbReference type="ARBA" id="ARBA00011977"/>
    </source>
</evidence>
<dbReference type="EMBL" id="JH992977">
    <property type="protein sequence ID" value="EKX50740.1"/>
    <property type="molecule type" value="Genomic_DNA"/>
</dbReference>
<keyword evidence="5" id="KW-0949">S-adenosyl-L-methionine</keyword>
<keyword evidence="3" id="KW-0489">Methyltransferase</keyword>
<keyword evidence="6" id="KW-0819">tRNA processing</keyword>
<dbReference type="PaxDb" id="55529-EKX50740"/>
<dbReference type="InterPro" id="IPR003358">
    <property type="entry name" value="tRNA_(Gua-N-7)_MeTrfase_Trmb"/>
</dbReference>
<dbReference type="AlphaFoldDB" id="L1JRC5"/>
<feature type="signal peptide" evidence="7">
    <location>
        <begin position="1"/>
        <end position="20"/>
    </location>
</feature>
<dbReference type="Proteomes" id="UP000011087">
    <property type="component" value="Unassembled WGS sequence"/>
</dbReference>
<keyword evidence="4" id="KW-0808">Transferase</keyword>
<feature type="chain" id="PRO_5008771665" description="tRNA (guanine(46)-N(7))-methyltransferase" evidence="7">
    <location>
        <begin position="21"/>
        <end position="317"/>
    </location>
</feature>
<dbReference type="OrthoDB" id="2013972at2759"/>
<evidence type="ECO:0000313" key="10">
    <source>
        <dbReference type="Proteomes" id="UP000011087"/>
    </source>
</evidence>
<dbReference type="HOGENOM" id="CLU_878371_0_0_1"/>
<evidence type="ECO:0000256" key="6">
    <source>
        <dbReference type="ARBA" id="ARBA00022694"/>
    </source>
</evidence>
<reference evidence="8 10" key="1">
    <citation type="journal article" date="2012" name="Nature">
        <title>Algal genomes reveal evolutionary mosaicism and the fate of nucleomorphs.</title>
        <authorList>
            <consortium name="DOE Joint Genome Institute"/>
            <person name="Curtis B.A."/>
            <person name="Tanifuji G."/>
            <person name="Burki F."/>
            <person name="Gruber A."/>
            <person name="Irimia M."/>
            <person name="Maruyama S."/>
            <person name="Arias M.C."/>
            <person name="Ball S.G."/>
            <person name="Gile G.H."/>
            <person name="Hirakawa Y."/>
            <person name="Hopkins J.F."/>
            <person name="Kuo A."/>
            <person name="Rensing S.A."/>
            <person name="Schmutz J."/>
            <person name="Symeonidi A."/>
            <person name="Elias M."/>
            <person name="Eveleigh R.J."/>
            <person name="Herman E.K."/>
            <person name="Klute M.J."/>
            <person name="Nakayama T."/>
            <person name="Obornik M."/>
            <person name="Reyes-Prieto A."/>
            <person name="Armbrust E.V."/>
            <person name="Aves S.J."/>
            <person name="Beiko R.G."/>
            <person name="Coutinho P."/>
            <person name="Dacks J.B."/>
            <person name="Durnford D.G."/>
            <person name="Fast N.M."/>
            <person name="Green B.R."/>
            <person name="Grisdale C.J."/>
            <person name="Hempel F."/>
            <person name="Henrissat B."/>
            <person name="Hoppner M.P."/>
            <person name="Ishida K."/>
            <person name="Kim E."/>
            <person name="Koreny L."/>
            <person name="Kroth P.G."/>
            <person name="Liu Y."/>
            <person name="Malik S.B."/>
            <person name="Maier U.G."/>
            <person name="McRose D."/>
            <person name="Mock T."/>
            <person name="Neilson J.A."/>
            <person name="Onodera N.T."/>
            <person name="Poole A.M."/>
            <person name="Pritham E.J."/>
            <person name="Richards T.A."/>
            <person name="Rocap G."/>
            <person name="Roy S.W."/>
            <person name="Sarai C."/>
            <person name="Schaack S."/>
            <person name="Shirato S."/>
            <person name="Slamovits C.H."/>
            <person name="Spencer D.F."/>
            <person name="Suzuki S."/>
            <person name="Worden A.Z."/>
            <person name="Zauner S."/>
            <person name="Barry K."/>
            <person name="Bell C."/>
            <person name="Bharti A.K."/>
            <person name="Crow J.A."/>
            <person name="Grimwood J."/>
            <person name="Kramer R."/>
            <person name="Lindquist E."/>
            <person name="Lucas S."/>
            <person name="Salamov A."/>
            <person name="McFadden G.I."/>
            <person name="Lane C.E."/>
            <person name="Keeling P.J."/>
            <person name="Gray M.W."/>
            <person name="Grigoriev I.V."/>
            <person name="Archibald J.M."/>
        </authorList>
    </citation>
    <scope>NUCLEOTIDE SEQUENCE</scope>
    <source>
        <strain evidence="8 10">CCMP2712</strain>
    </source>
</reference>
<evidence type="ECO:0000313" key="8">
    <source>
        <dbReference type="EMBL" id="EKX50740.1"/>
    </source>
</evidence>
<name>L1JRC5_GUITC</name>
<sequence>MSRCVLIALSLVAHVHFSDAFLVGGLARTYWGSARGSGGERVSGRRNMARATGATVLKSQQTEAPAGPQERHPIYWIDECEPHEMTRELARKNEQYLYKFLNHKGIAPFNLDAFKEAERAYAAFSREAGGEPPIIIDSCCGTGRSTYNLARENPTSFVVGVDKSEVRLNRNRIFRESSNGPAENMILVRANCIDFWRLIWQAGWKIDRHFILYPNPYPKPGQHFLRWHGSPAFPILLKMGGEIEVRASWRTYLEEMAIAAEEIGGVKDAVIEPLQFGKNLEKAISNFERKYVLAGQPIYRLRFPRLQQIPFDSSRNE</sequence>
<reference evidence="9" key="3">
    <citation type="submission" date="2015-06" db="UniProtKB">
        <authorList>
            <consortium name="EnsemblProtists"/>
        </authorList>
    </citation>
    <scope>IDENTIFICATION</scope>
</reference>
<evidence type="ECO:0000256" key="4">
    <source>
        <dbReference type="ARBA" id="ARBA00022679"/>
    </source>
</evidence>
<evidence type="ECO:0000256" key="5">
    <source>
        <dbReference type="ARBA" id="ARBA00022691"/>
    </source>
</evidence>
<evidence type="ECO:0000256" key="7">
    <source>
        <dbReference type="SAM" id="SignalP"/>
    </source>
</evidence>
<dbReference type="SUPFAM" id="SSF53335">
    <property type="entry name" value="S-adenosyl-L-methionine-dependent methyltransferases"/>
    <property type="match status" value="1"/>
</dbReference>